<dbReference type="EMBL" id="CAJOAZ010003087">
    <property type="protein sequence ID" value="CAF3983761.1"/>
    <property type="molecule type" value="Genomic_DNA"/>
</dbReference>
<dbReference type="Proteomes" id="UP000663844">
    <property type="component" value="Unassembled WGS sequence"/>
</dbReference>
<comment type="caution">
    <text evidence="2">The sequence shown here is derived from an EMBL/GenBank/DDBJ whole genome shotgun (WGS) entry which is preliminary data.</text>
</comment>
<evidence type="ECO:0000313" key="3">
    <source>
        <dbReference type="EMBL" id="CAF3983761.1"/>
    </source>
</evidence>
<dbReference type="AlphaFoldDB" id="A0A813XV73"/>
<accession>A0A813XV73</accession>
<gene>
    <name evidence="2" type="ORF">JYZ213_LOCUS9184</name>
    <name evidence="3" type="ORF">OXD698_LOCUS28538</name>
</gene>
<evidence type="ECO:0000313" key="4">
    <source>
        <dbReference type="Proteomes" id="UP000663845"/>
    </source>
</evidence>
<reference evidence="2" key="1">
    <citation type="submission" date="2021-02" db="EMBL/GenBank/DDBJ databases">
        <authorList>
            <person name="Nowell W R."/>
        </authorList>
    </citation>
    <scope>NUCLEOTIDE SEQUENCE</scope>
</reference>
<evidence type="ECO:0000313" key="2">
    <source>
        <dbReference type="EMBL" id="CAF0875247.1"/>
    </source>
</evidence>
<evidence type="ECO:0000256" key="1">
    <source>
        <dbReference type="SAM" id="MobiDB-lite"/>
    </source>
</evidence>
<protein>
    <submittedName>
        <fullName evidence="2">Uncharacterized protein</fullName>
    </submittedName>
</protein>
<dbReference type="Proteomes" id="UP000663845">
    <property type="component" value="Unassembled WGS sequence"/>
</dbReference>
<feature type="compositionally biased region" description="Polar residues" evidence="1">
    <location>
        <begin position="26"/>
        <end position="37"/>
    </location>
</feature>
<organism evidence="2 4">
    <name type="scientific">Adineta steineri</name>
    <dbReference type="NCBI Taxonomy" id="433720"/>
    <lineage>
        <taxon>Eukaryota</taxon>
        <taxon>Metazoa</taxon>
        <taxon>Spiralia</taxon>
        <taxon>Gnathifera</taxon>
        <taxon>Rotifera</taxon>
        <taxon>Eurotatoria</taxon>
        <taxon>Bdelloidea</taxon>
        <taxon>Adinetida</taxon>
        <taxon>Adinetidae</taxon>
        <taxon>Adineta</taxon>
    </lineage>
</organism>
<sequence length="109" mass="11829">MANRQANFYEKPNHRPGVLGRFLSPPSATSPSQQIQPSRIRREAVPTTPAAQRSHSIEVLAVKQSTTSTNASNISVDADSVMFARALTTAKLQLGASEAELWEANAKLR</sequence>
<dbReference type="EMBL" id="CAJNOG010000064">
    <property type="protein sequence ID" value="CAF0875247.1"/>
    <property type="molecule type" value="Genomic_DNA"/>
</dbReference>
<name>A0A813XV73_9BILA</name>
<proteinExistence type="predicted"/>
<feature type="region of interest" description="Disordered" evidence="1">
    <location>
        <begin position="1"/>
        <end position="54"/>
    </location>
</feature>